<sequence>MDKKRTRKPNWTEEQCLLLAHLVNEHITVLRGKFGPRVTVQAKKQAWETIAQQVNASFPLVVRTSEDCEKRWYVLQSKAKEEIAAHKRQCSRTGGGPPAKQLSQVAETVFDILGQSEVSITGLREGIDSSMMQVIEMQQSMEPSEEPGPSTSQVYDPQPETSEFSLPAAAAAAQTPFPPAAPAAPTLSLQNRRL</sequence>
<dbReference type="CDD" id="cd00167">
    <property type="entry name" value="SANT"/>
    <property type="match status" value="1"/>
</dbReference>
<evidence type="ECO:0000259" key="2">
    <source>
        <dbReference type="PROSITE" id="PS50090"/>
    </source>
</evidence>
<evidence type="ECO:0000256" key="1">
    <source>
        <dbReference type="SAM" id="MobiDB-lite"/>
    </source>
</evidence>
<evidence type="ECO:0000313" key="4">
    <source>
        <dbReference type="Proteomes" id="UP001178508"/>
    </source>
</evidence>
<feature type="domain" description="Myb-like" evidence="2">
    <location>
        <begin position="3"/>
        <end position="76"/>
    </location>
</feature>
<dbReference type="AlphaFoldDB" id="A0AAV1HMF1"/>
<organism evidence="3 4">
    <name type="scientific">Xyrichtys novacula</name>
    <name type="common">Pearly razorfish</name>
    <name type="synonym">Hemipteronotus novacula</name>
    <dbReference type="NCBI Taxonomy" id="13765"/>
    <lineage>
        <taxon>Eukaryota</taxon>
        <taxon>Metazoa</taxon>
        <taxon>Chordata</taxon>
        <taxon>Craniata</taxon>
        <taxon>Vertebrata</taxon>
        <taxon>Euteleostomi</taxon>
        <taxon>Actinopterygii</taxon>
        <taxon>Neopterygii</taxon>
        <taxon>Teleostei</taxon>
        <taxon>Neoteleostei</taxon>
        <taxon>Acanthomorphata</taxon>
        <taxon>Eupercaria</taxon>
        <taxon>Labriformes</taxon>
        <taxon>Labridae</taxon>
        <taxon>Xyrichtys</taxon>
    </lineage>
</organism>
<evidence type="ECO:0000313" key="3">
    <source>
        <dbReference type="EMBL" id="CAJ1086730.1"/>
    </source>
</evidence>
<dbReference type="PANTHER" id="PTHR23098">
    <property type="entry name" value="AGAP001331-PA-RELATED"/>
    <property type="match status" value="1"/>
</dbReference>
<keyword evidence="4" id="KW-1185">Reference proteome</keyword>
<dbReference type="EMBL" id="OY660886">
    <property type="protein sequence ID" value="CAJ1086730.1"/>
    <property type="molecule type" value="Genomic_DNA"/>
</dbReference>
<dbReference type="Gene3D" id="1.10.10.60">
    <property type="entry name" value="Homeodomain-like"/>
    <property type="match status" value="1"/>
</dbReference>
<dbReference type="Pfam" id="PF13873">
    <property type="entry name" value="Myb_DNA-bind_5"/>
    <property type="match status" value="1"/>
</dbReference>
<gene>
    <name evidence="3" type="ORF">XNOV1_A023665</name>
</gene>
<feature type="region of interest" description="Disordered" evidence="1">
    <location>
        <begin position="138"/>
        <end position="194"/>
    </location>
</feature>
<proteinExistence type="predicted"/>
<reference evidence="3" key="1">
    <citation type="submission" date="2023-08" db="EMBL/GenBank/DDBJ databases">
        <authorList>
            <person name="Alioto T."/>
            <person name="Alioto T."/>
            <person name="Gomez Garrido J."/>
        </authorList>
    </citation>
    <scope>NUCLEOTIDE SEQUENCE</scope>
</reference>
<dbReference type="PROSITE" id="PS50090">
    <property type="entry name" value="MYB_LIKE"/>
    <property type="match status" value="1"/>
</dbReference>
<dbReference type="InterPro" id="IPR001005">
    <property type="entry name" value="SANT/Myb"/>
</dbReference>
<dbReference type="Proteomes" id="UP001178508">
    <property type="component" value="Chromosome 23"/>
</dbReference>
<dbReference type="GO" id="GO:0005634">
    <property type="term" value="C:nucleus"/>
    <property type="evidence" value="ECO:0007669"/>
    <property type="project" value="TreeGrafter"/>
</dbReference>
<feature type="compositionally biased region" description="Polar residues" evidence="1">
    <location>
        <begin position="149"/>
        <end position="164"/>
    </location>
</feature>
<dbReference type="InterPro" id="IPR028002">
    <property type="entry name" value="Myb_DNA-bind_5"/>
</dbReference>
<protein>
    <submittedName>
        <fullName evidence="3">Uncharacterized protein LOC117269514</fullName>
    </submittedName>
</protein>
<dbReference type="PANTHER" id="PTHR23098:SF16">
    <property type="entry name" value="REGULATORY PROTEIN ZESTE"/>
    <property type="match status" value="1"/>
</dbReference>
<name>A0AAV1HMF1_XYRNO</name>
<accession>A0AAV1HMF1</accession>
<dbReference type="SMART" id="SM00717">
    <property type="entry name" value="SANT"/>
    <property type="match status" value="1"/>
</dbReference>